<dbReference type="AlphaFoldDB" id="A0A232F9C6"/>
<dbReference type="InterPro" id="IPR038765">
    <property type="entry name" value="Papain-like_cys_pep_sf"/>
</dbReference>
<dbReference type="InterPro" id="IPR003323">
    <property type="entry name" value="OTU_dom"/>
</dbReference>
<dbReference type="OrthoDB" id="409956at2759"/>
<organism evidence="2 3">
    <name type="scientific">Trichomalopsis sarcophagae</name>
    <dbReference type="NCBI Taxonomy" id="543379"/>
    <lineage>
        <taxon>Eukaryota</taxon>
        <taxon>Metazoa</taxon>
        <taxon>Ecdysozoa</taxon>
        <taxon>Arthropoda</taxon>
        <taxon>Hexapoda</taxon>
        <taxon>Insecta</taxon>
        <taxon>Pterygota</taxon>
        <taxon>Neoptera</taxon>
        <taxon>Endopterygota</taxon>
        <taxon>Hymenoptera</taxon>
        <taxon>Apocrita</taxon>
        <taxon>Proctotrupomorpha</taxon>
        <taxon>Chalcidoidea</taxon>
        <taxon>Pteromalidae</taxon>
        <taxon>Pteromalinae</taxon>
        <taxon>Trichomalopsis</taxon>
    </lineage>
</organism>
<accession>A0A232F9C6</accession>
<dbReference type="Proteomes" id="UP000215335">
    <property type="component" value="Unassembled WGS sequence"/>
</dbReference>
<comment type="caution">
    <text evidence="2">The sequence shown here is derived from an EMBL/GenBank/DDBJ whole genome shotgun (WGS) entry which is preliminary data.</text>
</comment>
<dbReference type="CDD" id="cd22757">
    <property type="entry name" value="OTU_P87_VP80-like"/>
    <property type="match status" value="1"/>
</dbReference>
<proteinExistence type="predicted"/>
<dbReference type="EMBL" id="NNAY01000670">
    <property type="protein sequence ID" value="OXU27080.1"/>
    <property type="molecule type" value="Genomic_DNA"/>
</dbReference>
<reference evidence="2 3" key="1">
    <citation type="journal article" date="2017" name="Curr. Biol.">
        <title>The Evolution of Venom by Co-option of Single-Copy Genes.</title>
        <authorList>
            <person name="Martinson E.O."/>
            <person name="Mrinalini"/>
            <person name="Kelkar Y.D."/>
            <person name="Chang C.H."/>
            <person name="Werren J.H."/>
        </authorList>
    </citation>
    <scope>NUCLEOTIDE SEQUENCE [LARGE SCALE GENOMIC DNA]</scope>
    <source>
        <strain evidence="2 3">Alberta</strain>
        <tissue evidence="2">Whole body</tissue>
    </source>
</reference>
<sequence length="163" mass="18893">MSFVFGKGSIRIFKTTDGEFRLREIYGDGNCMFRAISFILWGTENRHRQLRSLKTKLSQVVNHIEDTWRELRPYVLAEWNVSSPSVYANFMGADGTFASELECVVATKLKRLNLAIYRRADTTGNLRCILESRQFSNRRVKTANLLFSGKNEYGHYDVLLPKR</sequence>
<protein>
    <recommendedName>
        <fullName evidence="1">OTU domain-containing protein</fullName>
    </recommendedName>
</protein>
<keyword evidence="3" id="KW-1185">Reference proteome</keyword>
<dbReference type="SUPFAM" id="SSF54001">
    <property type="entry name" value="Cysteine proteinases"/>
    <property type="match status" value="1"/>
</dbReference>
<evidence type="ECO:0000259" key="1">
    <source>
        <dbReference type="PROSITE" id="PS50802"/>
    </source>
</evidence>
<dbReference type="Pfam" id="PF02338">
    <property type="entry name" value="OTU"/>
    <property type="match status" value="1"/>
</dbReference>
<dbReference type="Gene3D" id="3.90.70.80">
    <property type="match status" value="1"/>
</dbReference>
<feature type="domain" description="OTU" evidence="1">
    <location>
        <begin position="20"/>
        <end position="162"/>
    </location>
</feature>
<dbReference type="PROSITE" id="PS50802">
    <property type="entry name" value="OTU"/>
    <property type="match status" value="1"/>
</dbReference>
<gene>
    <name evidence="2" type="ORF">TSAR_002315</name>
</gene>
<evidence type="ECO:0000313" key="3">
    <source>
        <dbReference type="Proteomes" id="UP000215335"/>
    </source>
</evidence>
<name>A0A232F9C6_9HYME</name>
<dbReference type="STRING" id="543379.A0A232F9C6"/>
<evidence type="ECO:0000313" key="2">
    <source>
        <dbReference type="EMBL" id="OXU27080.1"/>
    </source>
</evidence>